<evidence type="ECO:0000313" key="3">
    <source>
        <dbReference type="Proteomes" id="UP001482620"/>
    </source>
</evidence>
<evidence type="ECO:0000313" key="2">
    <source>
        <dbReference type="EMBL" id="MEQ2252035.1"/>
    </source>
</evidence>
<name>A0ABV0V5V7_9TELE</name>
<sequence>MKTMLRILLNVLHVIMNSYCTMISRGVHRREPVFFGSDAATPVDDGRRYHTLHNRLIEDMQHLAANTERPQLPQEVQNVLSLLVDGFTVAPPLQSVVQVNTKVFILLHHLHFSSHYGNSL</sequence>
<evidence type="ECO:0000256" key="1">
    <source>
        <dbReference type="SAM" id="SignalP"/>
    </source>
</evidence>
<feature type="signal peptide" evidence="1">
    <location>
        <begin position="1"/>
        <end position="20"/>
    </location>
</feature>
<reference evidence="2 3" key="1">
    <citation type="submission" date="2021-06" db="EMBL/GenBank/DDBJ databases">
        <authorList>
            <person name="Palmer J.M."/>
        </authorList>
    </citation>
    <scope>NUCLEOTIDE SEQUENCE [LARGE SCALE GENOMIC DNA]</scope>
    <source>
        <strain evidence="3">if_2019</strain>
        <tissue evidence="2">Muscle</tissue>
    </source>
</reference>
<organism evidence="2 3">
    <name type="scientific">Ilyodon furcidens</name>
    <name type="common">goldbreast splitfin</name>
    <dbReference type="NCBI Taxonomy" id="33524"/>
    <lineage>
        <taxon>Eukaryota</taxon>
        <taxon>Metazoa</taxon>
        <taxon>Chordata</taxon>
        <taxon>Craniata</taxon>
        <taxon>Vertebrata</taxon>
        <taxon>Euteleostomi</taxon>
        <taxon>Actinopterygii</taxon>
        <taxon>Neopterygii</taxon>
        <taxon>Teleostei</taxon>
        <taxon>Neoteleostei</taxon>
        <taxon>Acanthomorphata</taxon>
        <taxon>Ovalentaria</taxon>
        <taxon>Atherinomorphae</taxon>
        <taxon>Cyprinodontiformes</taxon>
        <taxon>Goodeidae</taxon>
        <taxon>Ilyodon</taxon>
    </lineage>
</organism>
<comment type="caution">
    <text evidence="2">The sequence shown here is derived from an EMBL/GenBank/DDBJ whole genome shotgun (WGS) entry which is preliminary data.</text>
</comment>
<feature type="chain" id="PRO_5046710432" evidence="1">
    <location>
        <begin position="21"/>
        <end position="120"/>
    </location>
</feature>
<proteinExistence type="predicted"/>
<dbReference type="EMBL" id="JAHRIQ010094333">
    <property type="protein sequence ID" value="MEQ2252035.1"/>
    <property type="molecule type" value="Genomic_DNA"/>
</dbReference>
<protein>
    <submittedName>
        <fullName evidence="2">Uncharacterized protein</fullName>
    </submittedName>
</protein>
<dbReference type="Proteomes" id="UP001482620">
    <property type="component" value="Unassembled WGS sequence"/>
</dbReference>
<keyword evidence="1" id="KW-0732">Signal</keyword>
<accession>A0ABV0V5V7</accession>
<gene>
    <name evidence="2" type="ORF">ILYODFUR_017480</name>
</gene>
<keyword evidence="3" id="KW-1185">Reference proteome</keyword>